<dbReference type="OrthoDB" id="3384418at2"/>
<evidence type="ECO:0000313" key="2">
    <source>
        <dbReference type="Proteomes" id="UP000027345"/>
    </source>
</evidence>
<name>A0A066TZR9_9PSEU</name>
<evidence type="ECO:0000313" key="1">
    <source>
        <dbReference type="EMBL" id="KDN19097.1"/>
    </source>
</evidence>
<dbReference type="eggNOG" id="ENOG50336CR">
    <property type="taxonomic scope" value="Bacteria"/>
</dbReference>
<dbReference type="RefSeq" id="WP_043784980.1">
    <property type="nucleotide sequence ID" value="NZ_JMQI01000057.1"/>
</dbReference>
<gene>
    <name evidence="1" type="ORF">DV20_27240</name>
</gene>
<comment type="caution">
    <text evidence="1">The sequence shown here is derived from an EMBL/GenBank/DDBJ whole genome shotgun (WGS) entry which is preliminary data.</text>
</comment>
<dbReference type="Proteomes" id="UP000027345">
    <property type="component" value="Unassembled WGS sequence"/>
</dbReference>
<reference evidence="1 2" key="1">
    <citation type="submission" date="2014-05" db="EMBL/GenBank/DDBJ databases">
        <title>Draft genome sequence of Amycolatopsis rifamycinica DSM 46095.</title>
        <authorList>
            <person name="Lal R."/>
            <person name="Saxena A."/>
            <person name="Kumari R."/>
            <person name="Mukherjee U."/>
            <person name="Singh P."/>
            <person name="Sangwan N."/>
            <person name="Mahato N.K."/>
        </authorList>
    </citation>
    <scope>NUCLEOTIDE SEQUENCE [LARGE SCALE GENOMIC DNA]</scope>
    <source>
        <strain evidence="1 2">DSM 46095</strain>
    </source>
</reference>
<dbReference type="AlphaFoldDB" id="A0A066TZR9"/>
<organism evidence="1 2">
    <name type="scientific">Amycolatopsis rifamycinica</name>
    <dbReference type="NCBI Taxonomy" id="287986"/>
    <lineage>
        <taxon>Bacteria</taxon>
        <taxon>Bacillati</taxon>
        <taxon>Actinomycetota</taxon>
        <taxon>Actinomycetes</taxon>
        <taxon>Pseudonocardiales</taxon>
        <taxon>Pseudonocardiaceae</taxon>
        <taxon>Amycolatopsis</taxon>
    </lineage>
</organism>
<keyword evidence="2" id="KW-1185">Reference proteome</keyword>
<accession>A0A066TZR9</accession>
<dbReference type="EMBL" id="JMQI01000057">
    <property type="protein sequence ID" value="KDN19097.1"/>
    <property type="molecule type" value="Genomic_DNA"/>
</dbReference>
<protein>
    <submittedName>
        <fullName evidence="1">Uncharacterized protein</fullName>
    </submittedName>
</protein>
<dbReference type="STRING" id="287986.DV20_27240"/>
<sequence>MGKRFEPAVAASGRWVDEDGVRAPGGSVHAWRPGTNQTLCGIPLHKAGLERFPHVLWIDARWLADTTAERIVLCHRCSAAAGDRPGRRRWTRDRPRP</sequence>
<proteinExistence type="predicted"/>